<dbReference type="PANTHER" id="PTHR43700:SF1">
    <property type="entry name" value="PHOSPHORIBOSYLAMINOIMIDAZOLE-SUCCINOCARBOXAMIDE SYNTHASE"/>
    <property type="match status" value="1"/>
</dbReference>
<dbReference type="EMBL" id="QJTD01000002">
    <property type="protein sequence ID" value="PYE81907.1"/>
    <property type="molecule type" value="Genomic_DNA"/>
</dbReference>
<dbReference type="CDD" id="cd01414">
    <property type="entry name" value="SAICAR_synt_Sc"/>
    <property type="match status" value="1"/>
</dbReference>
<sequence length="315" mass="36177">MSKTIIDTNFNFPNQKSVYKGKVREVYNINDEQLVMIATDRLSAFDVVMPKGIPYKGQILNQIATKMMKETEDLVPNWLVATPDPNVAVGDLCEPFKVEMVIRGYMSGHAAREYKAGRRMLCGVAMPEGMKENDKFPEPIITPATKAEMGDHDEDISREDILKRGIVSEEDYLVLEDYTRKLYQRGTEIAAKRGLILVDTKYEFGKTKDGKIVLIDEIHTPDSSRYFYADGYQERQDRGEEQKQLSKEFVRQWLIANNFQGLEGQTVPFMTDEYIDSVSERYIELYENITGEKFIKADVSNIQNRIETNVLAYLS</sequence>
<keyword evidence="5 8" id="KW-0658">Purine biosynthesis</keyword>
<accession>A0A2V4YEJ2</accession>
<gene>
    <name evidence="8" type="primary">purC</name>
    <name evidence="10" type="ORF">DFQ11_102486</name>
</gene>
<keyword evidence="4 8" id="KW-0547">Nucleotide-binding</keyword>
<dbReference type="RefSeq" id="WP_110475280.1">
    <property type="nucleotide sequence ID" value="NZ_BMWQ01000002.1"/>
</dbReference>
<dbReference type="FunFam" id="3.30.470.20:FF:000015">
    <property type="entry name" value="Phosphoribosylaminoimidazole-succinocarboxamide synthase"/>
    <property type="match status" value="1"/>
</dbReference>
<dbReference type="NCBIfam" id="NF010568">
    <property type="entry name" value="PRK13961.1"/>
    <property type="match status" value="1"/>
</dbReference>
<organism evidence="10 11">
    <name type="scientific">Winogradskyella epiphytica</name>
    <dbReference type="NCBI Taxonomy" id="262005"/>
    <lineage>
        <taxon>Bacteria</taxon>
        <taxon>Pseudomonadati</taxon>
        <taxon>Bacteroidota</taxon>
        <taxon>Flavobacteriia</taxon>
        <taxon>Flavobacteriales</taxon>
        <taxon>Flavobacteriaceae</taxon>
        <taxon>Winogradskyella</taxon>
    </lineage>
</organism>
<dbReference type="InterPro" id="IPR028923">
    <property type="entry name" value="SAICAR_synt/ADE2_N"/>
</dbReference>
<dbReference type="PANTHER" id="PTHR43700">
    <property type="entry name" value="PHOSPHORIBOSYLAMINOIMIDAZOLE-SUCCINOCARBOXAMIDE SYNTHASE"/>
    <property type="match status" value="1"/>
</dbReference>
<evidence type="ECO:0000256" key="6">
    <source>
        <dbReference type="ARBA" id="ARBA00022840"/>
    </source>
</evidence>
<evidence type="ECO:0000256" key="7">
    <source>
        <dbReference type="ARBA" id="ARBA00048475"/>
    </source>
</evidence>
<evidence type="ECO:0000256" key="1">
    <source>
        <dbReference type="ARBA" id="ARBA00004672"/>
    </source>
</evidence>
<keyword evidence="3 8" id="KW-0436">Ligase</keyword>
<dbReference type="GO" id="GO:0005524">
    <property type="term" value="F:ATP binding"/>
    <property type="evidence" value="ECO:0007669"/>
    <property type="project" value="UniProtKB-KW"/>
</dbReference>
<evidence type="ECO:0000256" key="3">
    <source>
        <dbReference type="ARBA" id="ARBA00022598"/>
    </source>
</evidence>
<comment type="similarity">
    <text evidence="2 8">Belongs to the SAICAR synthetase family.</text>
</comment>
<dbReference type="GO" id="GO:0004639">
    <property type="term" value="F:phosphoribosylaminoimidazolesuccinocarboxamide synthase activity"/>
    <property type="evidence" value="ECO:0007669"/>
    <property type="project" value="UniProtKB-UniRule"/>
</dbReference>
<reference evidence="10 11" key="1">
    <citation type="submission" date="2018-06" db="EMBL/GenBank/DDBJ databases">
        <title>Genomic Encyclopedia of Type Strains, Phase III (KMG-III): the genomes of soil and plant-associated and newly described type strains.</title>
        <authorList>
            <person name="Whitman W."/>
        </authorList>
    </citation>
    <scope>NUCLEOTIDE SEQUENCE [LARGE SCALE GENOMIC DNA]</scope>
    <source>
        <strain evidence="10 11">CECT 7945</strain>
    </source>
</reference>
<protein>
    <recommendedName>
        <fullName evidence="8">Phosphoribosylaminoimidazole-succinocarboxamide synthase</fullName>
        <ecNumber evidence="8">6.3.2.6</ecNumber>
    </recommendedName>
    <alternativeName>
        <fullName evidence="8">SAICAR synthetase</fullName>
    </alternativeName>
</protein>
<evidence type="ECO:0000256" key="4">
    <source>
        <dbReference type="ARBA" id="ARBA00022741"/>
    </source>
</evidence>
<comment type="pathway">
    <text evidence="1 8">Purine metabolism; IMP biosynthesis via de novo pathway; 5-amino-1-(5-phospho-D-ribosyl)imidazole-4-carboxamide from 5-amino-1-(5-phospho-D-ribosyl)imidazole-4-carboxylate: step 1/2.</text>
</comment>
<dbReference type="Proteomes" id="UP000248054">
    <property type="component" value="Unassembled WGS sequence"/>
</dbReference>
<comment type="catalytic activity">
    <reaction evidence="7 8">
        <text>5-amino-1-(5-phospho-D-ribosyl)imidazole-4-carboxylate + L-aspartate + ATP = (2S)-2-[5-amino-1-(5-phospho-beta-D-ribosyl)imidazole-4-carboxamido]succinate + ADP + phosphate + 2 H(+)</text>
        <dbReference type="Rhea" id="RHEA:22628"/>
        <dbReference type="ChEBI" id="CHEBI:15378"/>
        <dbReference type="ChEBI" id="CHEBI:29991"/>
        <dbReference type="ChEBI" id="CHEBI:30616"/>
        <dbReference type="ChEBI" id="CHEBI:43474"/>
        <dbReference type="ChEBI" id="CHEBI:58443"/>
        <dbReference type="ChEBI" id="CHEBI:77657"/>
        <dbReference type="ChEBI" id="CHEBI:456216"/>
        <dbReference type="EC" id="6.3.2.6"/>
    </reaction>
</comment>
<dbReference type="UniPathway" id="UPA00074">
    <property type="reaction ID" value="UER00131"/>
</dbReference>
<dbReference type="NCBIfam" id="NF009251">
    <property type="entry name" value="PRK12607.1"/>
    <property type="match status" value="1"/>
</dbReference>
<keyword evidence="11" id="KW-1185">Reference proteome</keyword>
<evidence type="ECO:0000313" key="11">
    <source>
        <dbReference type="Proteomes" id="UP000248054"/>
    </source>
</evidence>
<dbReference type="Pfam" id="PF01259">
    <property type="entry name" value="SAICAR_synt"/>
    <property type="match status" value="1"/>
</dbReference>
<evidence type="ECO:0000256" key="5">
    <source>
        <dbReference type="ARBA" id="ARBA00022755"/>
    </source>
</evidence>
<dbReference type="PROSITE" id="PS01058">
    <property type="entry name" value="SAICAR_SYNTHETASE_2"/>
    <property type="match status" value="1"/>
</dbReference>
<evidence type="ECO:0000259" key="9">
    <source>
        <dbReference type="Pfam" id="PF01259"/>
    </source>
</evidence>
<dbReference type="SUPFAM" id="SSF56104">
    <property type="entry name" value="SAICAR synthase-like"/>
    <property type="match status" value="1"/>
</dbReference>
<keyword evidence="6 8" id="KW-0067">ATP-binding</keyword>
<proteinExistence type="inferred from homology"/>
<evidence type="ECO:0000256" key="2">
    <source>
        <dbReference type="ARBA" id="ARBA00010190"/>
    </source>
</evidence>
<dbReference type="AlphaFoldDB" id="A0A2V4YEJ2"/>
<dbReference type="GO" id="GO:0006189">
    <property type="term" value="P:'de novo' IMP biosynthetic process"/>
    <property type="evidence" value="ECO:0007669"/>
    <property type="project" value="UniProtKB-UniRule"/>
</dbReference>
<feature type="domain" description="SAICAR synthetase/ADE2 N-terminal" evidence="9">
    <location>
        <begin position="18"/>
        <end position="257"/>
    </location>
</feature>
<dbReference type="EC" id="6.3.2.6" evidence="8"/>
<evidence type="ECO:0000256" key="8">
    <source>
        <dbReference type="HAMAP-Rule" id="MF_00137"/>
    </source>
</evidence>
<dbReference type="InterPro" id="IPR018236">
    <property type="entry name" value="SAICAR_synthetase_CS"/>
</dbReference>
<dbReference type="Gene3D" id="3.30.200.20">
    <property type="entry name" value="Phosphorylase Kinase, domain 1"/>
    <property type="match status" value="1"/>
</dbReference>
<comment type="caution">
    <text evidence="10">The sequence shown here is derived from an EMBL/GenBank/DDBJ whole genome shotgun (WGS) entry which is preliminary data.</text>
</comment>
<dbReference type="OrthoDB" id="9801549at2"/>
<dbReference type="GO" id="GO:0005737">
    <property type="term" value="C:cytoplasm"/>
    <property type="evidence" value="ECO:0007669"/>
    <property type="project" value="TreeGrafter"/>
</dbReference>
<dbReference type="Gene3D" id="3.30.470.20">
    <property type="entry name" value="ATP-grasp fold, B domain"/>
    <property type="match status" value="1"/>
</dbReference>
<dbReference type="HAMAP" id="MF_00137">
    <property type="entry name" value="SAICAR_synth"/>
    <property type="match status" value="1"/>
</dbReference>
<name>A0A2V4YEJ2_9FLAO</name>
<evidence type="ECO:0000313" key="10">
    <source>
        <dbReference type="EMBL" id="PYE81907.1"/>
    </source>
</evidence>
<dbReference type="FunFam" id="3.30.200.20:FF:000199">
    <property type="entry name" value="Phosphoribosylaminoimidazole-succinocarboxamide synthase"/>
    <property type="match status" value="1"/>
</dbReference>